<accession>A0A9N9NMQ4</accession>
<feature type="non-terminal residue" evidence="1">
    <location>
        <position position="107"/>
    </location>
</feature>
<proteinExistence type="predicted"/>
<organism evidence="1 2">
    <name type="scientific">Funneliformis caledonium</name>
    <dbReference type="NCBI Taxonomy" id="1117310"/>
    <lineage>
        <taxon>Eukaryota</taxon>
        <taxon>Fungi</taxon>
        <taxon>Fungi incertae sedis</taxon>
        <taxon>Mucoromycota</taxon>
        <taxon>Glomeromycotina</taxon>
        <taxon>Glomeromycetes</taxon>
        <taxon>Glomerales</taxon>
        <taxon>Glomeraceae</taxon>
        <taxon>Funneliformis</taxon>
    </lineage>
</organism>
<dbReference type="Proteomes" id="UP000789570">
    <property type="component" value="Unassembled WGS sequence"/>
</dbReference>
<reference evidence="1" key="1">
    <citation type="submission" date="2021-06" db="EMBL/GenBank/DDBJ databases">
        <authorList>
            <person name="Kallberg Y."/>
            <person name="Tangrot J."/>
            <person name="Rosling A."/>
        </authorList>
    </citation>
    <scope>NUCLEOTIDE SEQUENCE</scope>
    <source>
        <strain evidence="1">UK204</strain>
    </source>
</reference>
<evidence type="ECO:0000313" key="2">
    <source>
        <dbReference type="Proteomes" id="UP000789570"/>
    </source>
</evidence>
<gene>
    <name evidence="1" type="ORF">FCALED_LOCUS16067</name>
</gene>
<name>A0A9N9NMQ4_9GLOM</name>
<protein>
    <submittedName>
        <fullName evidence="1">6376_t:CDS:1</fullName>
    </submittedName>
</protein>
<evidence type="ECO:0000313" key="1">
    <source>
        <dbReference type="EMBL" id="CAG8747512.1"/>
    </source>
</evidence>
<keyword evidence="2" id="KW-1185">Reference proteome</keyword>
<feature type="non-terminal residue" evidence="1">
    <location>
        <position position="1"/>
    </location>
</feature>
<comment type="caution">
    <text evidence="1">The sequence shown here is derived from an EMBL/GenBank/DDBJ whole genome shotgun (WGS) entry which is preliminary data.</text>
</comment>
<dbReference type="AlphaFoldDB" id="A0A9N9NMQ4"/>
<dbReference type="EMBL" id="CAJVPQ010017099">
    <property type="protein sequence ID" value="CAG8747512.1"/>
    <property type="molecule type" value="Genomic_DNA"/>
</dbReference>
<sequence>FYGLHGDFNFIGQCKYKSKKNDFINPSDIRDFIGTVSDQPVGIVENLETTLLQISIDLKKIKDVKIKNEYHEDMNIVENIEISVNNQQYNFFNIFSVTGQGNANIKI</sequence>